<comment type="caution">
    <text evidence="1">The sequence shown here is derived from an EMBL/GenBank/DDBJ whole genome shotgun (WGS) entry which is preliminary data.</text>
</comment>
<dbReference type="EMBL" id="JANHOG010000107">
    <property type="protein sequence ID" value="KAJ3558150.1"/>
    <property type="molecule type" value="Genomic_DNA"/>
</dbReference>
<gene>
    <name evidence="1" type="ORF">NM688_g1093</name>
</gene>
<proteinExistence type="predicted"/>
<sequence>MNNDAEAPAEAQPDAQVDPPSRKRPRVGSKSPEPSEPQRHERLWFEDGNVVLQAGDTMFRVYRGILCNASEVFRDMFSIPQPPEGETVDGVPLVRLYDSPFELADLLDVLLNGKKFMKQSARPTWPVVQSLYRLGTKYQMQDLRGIAVHYIKRLRLDKQQRRERLYDPTKSAVIYEPADVIAMANLASAFNFGKNILLDFLYVCCQLNVEQLLEGIPHSRGHVERLSPDLLQACIQGRENLILASVAMVRECLVGDRCRDADCDLILRERRIPEEDTKAYYNTDPLGFWDIPYYQKQYDDLKDLVCQTCFPAMLDSFEDYQDDIYAHLGQYIKLNVIY</sequence>
<name>A0ACC1TCI3_9APHY</name>
<dbReference type="Proteomes" id="UP001148662">
    <property type="component" value="Unassembled WGS sequence"/>
</dbReference>
<organism evidence="1 2">
    <name type="scientific">Phlebia brevispora</name>
    <dbReference type="NCBI Taxonomy" id="194682"/>
    <lineage>
        <taxon>Eukaryota</taxon>
        <taxon>Fungi</taxon>
        <taxon>Dikarya</taxon>
        <taxon>Basidiomycota</taxon>
        <taxon>Agaricomycotina</taxon>
        <taxon>Agaricomycetes</taxon>
        <taxon>Polyporales</taxon>
        <taxon>Meruliaceae</taxon>
        <taxon>Phlebia</taxon>
    </lineage>
</organism>
<evidence type="ECO:0000313" key="1">
    <source>
        <dbReference type="EMBL" id="KAJ3558150.1"/>
    </source>
</evidence>
<accession>A0ACC1TCI3</accession>
<evidence type="ECO:0000313" key="2">
    <source>
        <dbReference type="Proteomes" id="UP001148662"/>
    </source>
</evidence>
<protein>
    <submittedName>
        <fullName evidence="1">Uncharacterized protein</fullName>
    </submittedName>
</protein>
<reference evidence="1" key="1">
    <citation type="submission" date="2022-07" db="EMBL/GenBank/DDBJ databases">
        <title>Genome Sequence of Phlebia brevispora.</title>
        <authorList>
            <person name="Buettner E."/>
        </authorList>
    </citation>
    <scope>NUCLEOTIDE SEQUENCE</scope>
    <source>
        <strain evidence="1">MPL23</strain>
    </source>
</reference>
<keyword evidence="2" id="KW-1185">Reference proteome</keyword>